<sequence>MKIITIGKNGVQEAVNPVVSSAGAADKGKPVGLDETGKLDPTVMPSGLGATTYVAPAYEALSAGDFVNIFDDAGTTKIRLADAQSATRIAHGFVKNSVAAGGNASVYLEGENDKLSGLTVGSEYFLDFDEKGKAVTNPNVYPGLVVQNLGFALSTTTILFKRGKGIIIK</sequence>
<organism evidence="1 3">
    <name type="scientific">Aneurinibacillus migulanus</name>
    <name type="common">Bacillus migulanus</name>
    <dbReference type="NCBI Taxonomy" id="47500"/>
    <lineage>
        <taxon>Bacteria</taxon>
        <taxon>Bacillati</taxon>
        <taxon>Bacillota</taxon>
        <taxon>Bacilli</taxon>
        <taxon>Bacillales</taxon>
        <taxon>Paenibacillaceae</taxon>
        <taxon>Aneurinibacillus group</taxon>
        <taxon>Aneurinibacillus</taxon>
    </lineage>
</organism>
<evidence type="ECO:0000313" key="1">
    <source>
        <dbReference type="EMBL" id="KON95865.1"/>
    </source>
</evidence>
<reference evidence="1 3" key="1">
    <citation type="submission" date="2015-07" db="EMBL/GenBank/DDBJ databases">
        <title>Fjat-14205 dsm 2895.</title>
        <authorList>
            <person name="Liu B."/>
            <person name="Wang J."/>
            <person name="Zhu Y."/>
            <person name="Liu G."/>
            <person name="Chen Q."/>
            <person name="Chen Z."/>
            <person name="Lan J."/>
            <person name="Che J."/>
            <person name="Ge C."/>
            <person name="Shi H."/>
            <person name="Pan Z."/>
            <person name="Liu X."/>
        </authorList>
    </citation>
    <scope>NUCLEOTIDE SEQUENCE [LARGE SCALE GENOMIC DNA]</scope>
    <source>
        <strain evidence="1 3">DSM 2895</strain>
    </source>
</reference>
<dbReference type="OrthoDB" id="4553984at2"/>
<dbReference type="PATRIC" id="fig|47500.8.peg.5325"/>
<reference evidence="2 4" key="2">
    <citation type="submission" date="2016-10" db="EMBL/GenBank/DDBJ databases">
        <authorList>
            <person name="de Groot N.N."/>
        </authorList>
    </citation>
    <scope>NUCLEOTIDE SEQUENCE [LARGE SCALE GENOMIC DNA]</scope>
    <source>
        <strain evidence="2 4">DSM 2895</strain>
    </source>
</reference>
<dbReference type="Proteomes" id="UP000182836">
    <property type="component" value="Unassembled WGS sequence"/>
</dbReference>
<name>A0A0D1WGM3_ANEMI</name>
<keyword evidence="3" id="KW-1185">Reference proteome</keyword>
<protein>
    <submittedName>
        <fullName evidence="1">Uncharacterized protein</fullName>
    </submittedName>
</protein>
<accession>A0A0D1WGM3</accession>
<gene>
    <name evidence="1" type="ORF">AF333_10585</name>
    <name evidence="2" type="ORF">SAMN04487909_14623</name>
</gene>
<dbReference type="GeneID" id="42305643"/>
<evidence type="ECO:0000313" key="4">
    <source>
        <dbReference type="Proteomes" id="UP000182836"/>
    </source>
</evidence>
<dbReference type="AlphaFoldDB" id="A0A0D1WGM3"/>
<dbReference type="STRING" id="47500.AF333_10585"/>
<dbReference type="Proteomes" id="UP000037269">
    <property type="component" value="Unassembled WGS sequence"/>
</dbReference>
<proteinExistence type="predicted"/>
<evidence type="ECO:0000313" key="2">
    <source>
        <dbReference type="EMBL" id="SDK26451.1"/>
    </source>
</evidence>
<dbReference type="EMBL" id="FNED01000046">
    <property type="protein sequence ID" value="SDK26451.1"/>
    <property type="molecule type" value="Genomic_DNA"/>
</dbReference>
<dbReference type="RefSeq" id="WP_043064939.1">
    <property type="nucleotide sequence ID" value="NZ_BJOA01000186.1"/>
</dbReference>
<dbReference type="EMBL" id="LGUG01000004">
    <property type="protein sequence ID" value="KON95865.1"/>
    <property type="molecule type" value="Genomic_DNA"/>
</dbReference>
<evidence type="ECO:0000313" key="3">
    <source>
        <dbReference type="Proteomes" id="UP000037269"/>
    </source>
</evidence>